<dbReference type="EMBL" id="GBXM01025652">
    <property type="protein sequence ID" value="JAH82925.1"/>
    <property type="molecule type" value="Transcribed_RNA"/>
</dbReference>
<protein>
    <submittedName>
        <fullName evidence="1">Uncharacterized protein</fullName>
    </submittedName>
</protein>
<evidence type="ECO:0000313" key="1">
    <source>
        <dbReference type="EMBL" id="JAH82925.1"/>
    </source>
</evidence>
<reference evidence="1" key="2">
    <citation type="journal article" date="2015" name="Fish Shellfish Immunol.">
        <title>Early steps in the European eel (Anguilla anguilla)-Vibrio vulnificus interaction in the gills: Role of the RtxA13 toxin.</title>
        <authorList>
            <person name="Callol A."/>
            <person name="Pajuelo D."/>
            <person name="Ebbesson L."/>
            <person name="Teles M."/>
            <person name="MacKenzie S."/>
            <person name="Amaro C."/>
        </authorList>
    </citation>
    <scope>NUCLEOTIDE SEQUENCE</scope>
</reference>
<accession>A0A0E9W045</accession>
<sequence length="31" mass="3452">MLGLDVCELGGQILELLWLTVCYKGENLITN</sequence>
<dbReference type="AlphaFoldDB" id="A0A0E9W045"/>
<organism evidence="1">
    <name type="scientific">Anguilla anguilla</name>
    <name type="common">European freshwater eel</name>
    <name type="synonym">Muraena anguilla</name>
    <dbReference type="NCBI Taxonomy" id="7936"/>
    <lineage>
        <taxon>Eukaryota</taxon>
        <taxon>Metazoa</taxon>
        <taxon>Chordata</taxon>
        <taxon>Craniata</taxon>
        <taxon>Vertebrata</taxon>
        <taxon>Euteleostomi</taxon>
        <taxon>Actinopterygii</taxon>
        <taxon>Neopterygii</taxon>
        <taxon>Teleostei</taxon>
        <taxon>Anguilliformes</taxon>
        <taxon>Anguillidae</taxon>
        <taxon>Anguilla</taxon>
    </lineage>
</organism>
<reference evidence="1" key="1">
    <citation type="submission" date="2014-11" db="EMBL/GenBank/DDBJ databases">
        <authorList>
            <person name="Amaro Gonzalez C."/>
        </authorList>
    </citation>
    <scope>NUCLEOTIDE SEQUENCE</scope>
</reference>
<proteinExistence type="predicted"/>
<name>A0A0E9W045_ANGAN</name>